<dbReference type="Proteomes" id="UP000438476">
    <property type="component" value="Unassembled WGS sequence"/>
</dbReference>
<gene>
    <name evidence="2" type="ORF">GRI91_02260</name>
</gene>
<accession>A0A6I4T0X9</accession>
<dbReference type="OrthoDB" id="7426043at2"/>
<sequence>MKSALASLDEQQDRSEQMAEDGQQPSIELLDFSNPIGTNSLSVERHLSQSDLHVVRGFLAPADSVLLGATQPSVVVHKAEPFDMEWCPPGSDRLQTRRVEFGDVHINPGNTPFFQRWRERPFILRMALEPSLIDRIGEETFGRNSSSLETLVAIRDERLLTAARASRDEIRETADGSKLVTEHLGVLIAVHLYRSD</sequence>
<evidence type="ECO:0000313" key="3">
    <source>
        <dbReference type="Proteomes" id="UP000438476"/>
    </source>
</evidence>
<dbReference type="AlphaFoldDB" id="A0A6I4T0X9"/>
<dbReference type="EMBL" id="WTYT01000001">
    <property type="protein sequence ID" value="MXO64576.1"/>
    <property type="molecule type" value="Genomic_DNA"/>
</dbReference>
<feature type="region of interest" description="Disordered" evidence="1">
    <location>
        <begin position="1"/>
        <end position="23"/>
    </location>
</feature>
<protein>
    <submittedName>
        <fullName evidence="2">Uncharacterized protein</fullName>
    </submittedName>
</protein>
<evidence type="ECO:0000313" key="2">
    <source>
        <dbReference type="EMBL" id="MXO64576.1"/>
    </source>
</evidence>
<keyword evidence="3" id="KW-1185">Reference proteome</keyword>
<comment type="caution">
    <text evidence="2">The sequence shown here is derived from an EMBL/GenBank/DDBJ whole genome shotgun (WGS) entry which is preliminary data.</text>
</comment>
<dbReference type="RefSeq" id="WP_160734994.1">
    <property type="nucleotide sequence ID" value="NZ_WTYT01000001.1"/>
</dbReference>
<evidence type="ECO:0000256" key="1">
    <source>
        <dbReference type="SAM" id="MobiDB-lite"/>
    </source>
</evidence>
<organism evidence="2 3">
    <name type="scientific">Altericroceibacterium endophyticum</name>
    <dbReference type="NCBI Taxonomy" id="1808508"/>
    <lineage>
        <taxon>Bacteria</taxon>
        <taxon>Pseudomonadati</taxon>
        <taxon>Pseudomonadota</taxon>
        <taxon>Alphaproteobacteria</taxon>
        <taxon>Sphingomonadales</taxon>
        <taxon>Erythrobacteraceae</taxon>
        <taxon>Altericroceibacterium</taxon>
    </lineage>
</organism>
<name>A0A6I4T0X9_9SPHN</name>
<reference evidence="2 3" key="1">
    <citation type="submission" date="2019-12" db="EMBL/GenBank/DDBJ databases">
        <title>Genomic-based taxomic classification of the family Erythrobacteraceae.</title>
        <authorList>
            <person name="Xu L."/>
        </authorList>
    </citation>
    <scope>NUCLEOTIDE SEQUENCE [LARGE SCALE GENOMIC DNA]</scope>
    <source>
        <strain evidence="2 3">LMG 29518</strain>
    </source>
</reference>
<proteinExistence type="predicted"/>